<evidence type="ECO:0000256" key="2">
    <source>
        <dbReference type="ARBA" id="ARBA00009749"/>
    </source>
</evidence>
<evidence type="ECO:0000256" key="7">
    <source>
        <dbReference type="ARBA" id="ARBA00023136"/>
    </source>
</evidence>
<feature type="domain" description="SLC41A/MgtE integral membrane" evidence="10">
    <location>
        <begin position="169"/>
        <end position="289"/>
    </location>
</feature>
<sequence>MRRHHNVSDASSSSSELVQETYPLTSFAENESNGSCCDANGEVLGNDIESPFSLSLQHEEEISRHRAEIRRLQEVVRLLERQRQGGVDGREMGDMGNVDGTAISHDRRCGSHCPPPPSTPTHMTDSLDIFWHRVCWLVGLLLLQSTSSFILKRFDALIQQHPVVVYFLTMLVGAGGNTGGQSAVLVIRGIAVGKIPTDKGLWRFLLSQLWTGVQLATCLFLASFIRVFLFDITLIESMAICTSMFVIVLTSALLGTLLPLVLRACGVDPAHASACIQVLMDILGVGLTCLVSYVWLNQLAPFLESSSGGGGDDVVNSNTSEMSAVDNDRRTILIRHKMLTQ</sequence>
<feature type="transmembrane region" description="Helical" evidence="9">
    <location>
        <begin position="130"/>
        <end position="151"/>
    </location>
</feature>
<evidence type="ECO:0000256" key="1">
    <source>
        <dbReference type="ARBA" id="ARBA00004141"/>
    </source>
</evidence>
<dbReference type="SUPFAM" id="SSF161093">
    <property type="entry name" value="MgtE membrane domain-like"/>
    <property type="match status" value="1"/>
</dbReference>
<dbReference type="InterPro" id="IPR006667">
    <property type="entry name" value="SLC41_membr_dom"/>
</dbReference>
<feature type="transmembrane region" description="Helical" evidence="9">
    <location>
        <begin position="163"/>
        <end position="187"/>
    </location>
</feature>
<dbReference type="InterPro" id="IPR036739">
    <property type="entry name" value="SLC41_membr_dom_sf"/>
</dbReference>
<comment type="similarity">
    <text evidence="2">Belongs to the SLC41A transporter family.</text>
</comment>
<gene>
    <name evidence="11" type="ORF">Vbra_7366</name>
</gene>
<evidence type="ECO:0000313" key="12">
    <source>
        <dbReference type="Proteomes" id="UP000041254"/>
    </source>
</evidence>
<dbReference type="AlphaFoldDB" id="A0A0G4EGU1"/>
<feature type="transmembrane region" description="Helical" evidence="9">
    <location>
        <begin position="207"/>
        <end position="229"/>
    </location>
</feature>
<protein>
    <recommendedName>
        <fullName evidence="10">SLC41A/MgtE integral membrane domain-containing protein</fullName>
    </recommendedName>
</protein>
<evidence type="ECO:0000256" key="4">
    <source>
        <dbReference type="ARBA" id="ARBA00022692"/>
    </source>
</evidence>
<evidence type="ECO:0000259" key="10">
    <source>
        <dbReference type="Pfam" id="PF01769"/>
    </source>
</evidence>
<keyword evidence="5" id="KW-0460">Magnesium</keyword>
<dbReference type="OrthoDB" id="48232at2759"/>
<keyword evidence="7 9" id="KW-0472">Membrane</keyword>
<keyword evidence="12" id="KW-1185">Reference proteome</keyword>
<evidence type="ECO:0000313" key="11">
    <source>
        <dbReference type="EMBL" id="CEL94693.1"/>
    </source>
</evidence>
<dbReference type="Gene3D" id="1.10.357.20">
    <property type="entry name" value="SLC41 divalent cation transporters, integral membrane domain"/>
    <property type="match status" value="1"/>
</dbReference>
<dbReference type="PANTHER" id="PTHR41394:SF5">
    <property type="entry name" value="SLC41A_MGTE INTEGRAL MEMBRANE DOMAIN-CONTAINING PROTEIN"/>
    <property type="match status" value="1"/>
</dbReference>
<name>A0A0G4EGU1_VITBC</name>
<dbReference type="GO" id="GO:0016020">
    <property type="term" value="C:membrane"/>
    <property type="evidence" value="ECO:0007669"/>
    <property type="project" value="UniProtKB-SubCell"/>
</dbReference>
<keyword evidence="4 9" id="KW-0812">Transmembrane</keyword>
<keyword evidence="6 9" id="KW-1133">Transmembrane helix</keyword>
<comment type="subcellular location">
    <subcellularLocation>
        <location evidence="1">Membrane</location>
        <topology evidence="1">Multi-pass membrane protein</topology>
    </subcellularLocation>
</comment>
<dbReference type="STRING" id="1169540.A0A0G4EGU1"/>
<dbReference type="InParanoid" id="A0A0G4EGU1"/>
<dbReference type="Proteomes" id="UP000041254">
    <property type="component" value="Unassembled WGS sequence"/>
</dbReference>
<evidence type="ECO:0000256" key="5">
    <source>
        <dbReference type="ARBA" id="ARBA00022842"/>
    </source>
</evidence>
<evidence type="ECO:0000256" key="8">
    <source>
        <dbReference type="SAM" id="Coils"/>
    </source>
</evidence>
<evidence type="ECO:0000256" key="6">
    <source>
        <dbReference type="ARBA" id="ARBA00022989"/>
    </source>
</evidence>
<dbReference type="Pfam" id="PF01769">
    <property type="entry name" value="MgtE"/>
    <property type="match status" value="1"/>
</dbReference>
<organism evidence="11 12">
    <name type="scientific">Vitrella brassicaformis (strain CCMP3155)</name>
    <dbReference type="NCBI Taxonomy" id="1169540"/>
    <lineage>
        <taxon>Eukaryota</taxon>
        <taxon>Sar</taxon>
        <taxon>Alveolata</taxon>
        <taxon>Colpodellida</taxon>
        <taxon>Vitrellaceae</taxon>
        <taxon>Vitrella</taxon>
    </lineage>
</organism>
<reference evidence="11 12" key="1">
    <citation type="submission" date="2014-11" db="EMBL/GenBank/DDBJ databases">
        <authorList>
            <person name="Zhu J."/>
            <person name="Qi W."/>
            <person name="Song R."/>
        </authorList>
    </citation>
    <scope>NUCLEOTIDE SEQUENCE [LARGE SCALE GENOMIC DNA]</scope>
</reference>
<dbReference type="GO" id="GO:0008324">
    <property type="term" value="F:monoatomic cation transmembrane transporter activity"/>
    <property type="evidence" value="ECO:0007669"/>
    <property type="project" value="InterPro"/>
</dbReference>
<accession>A0A0G4EGU1</accession>
<evidence type="ECO:0000256" key="9">
    <source>
        <dbReference type="SAM" id="Phobius"/>
    </source>
</evidence>
<dbReference type="VEuPathDB" id="CryptoDB:Vbra_7366"/>
<keyword evidence="3" id="KW-0813">Transport</keyword>
<feature type="transmembrane region" description="Helical" evidence="9">
    <location>
        <begin position="241"/>
        <end position="262"/>
    </location>
</feature>
<proteinExistence type="inferred from homology"/>
<feature type="transmembrane region" description="Helical" evidence="9">
    <location>
        <begin position="274"/>
        <end position="296"/>
    </location>
</feature>
<keyword evidence="8" id="KW-0175">Coiled coil</keyword>
<dbReference type="EMBL" id="CDMY01000225">
    <property type="protein sequence ID" value="CEL94693.1"/>
    <property type="molecule type" value="Genomic_DNA"/>
</dbReference>
<dbReference type="PANTHER" id="PTHR41394">
    <property type="entry name" value="MAGNESIUM TRANSPORTER MGTE"/>
    <property type="match status" value="1"/>
</dbReference>
<feature type="coiled-coil region" evidence="8">
    <location>
        <begin position="55"/>
        <end position="82"/>
    </location>
</feature>
<evidence type="ECO:0000256" key="3">
    <source>
        <dbReference type="ARBA" id="ARBA00022448"/>
    </source>
</evidence>